<keyword evidence="10" id="KW-0539">Nucleus</keyword>
<keyword evidence="9" id="KW-0804">Transcription</keyword>
<keyword evidence="6" id="KW-0863">Zinc-finger</keyword>
<evidence type="ECO:0000259" key="11">
    <source>
        <dbReference type="Pfam" id="PF14051"/>
    </source>
</evidence>
<keyword evidence="4" id="KW-0479">Metal-binding</keyword>
<protein>
    <recommendedName>
        <fullName evidence="11">DPF1-3 N-terminal domain-containing protein</fullName>
    </recommendedName>
</protein>
<accession>A0A7N4UYC5</accession>
<keyword evidence="3" id="KW-0963">Cytoplasm</keyword>
<organism evidence="12 13">
    <name type="scientific">Sarcophilus harrisii</name>
    <name type="common">Tasmanian devil</name>
    <name type="synonym">Sarcophilus laniarius</name>
    <dbReference type="NCBI Taxonomy" id="9305"/>
    <lineage>
        <taxon>Eukaryota</taxon>
        <taxon>Metazoa</taxon>
        <taxon>Chordata</taxon>
        <taxon>Craniata</taxon>
        <taxon>Vertebrata</taxon>
        <taxon>Euteleostomi</taxon>
        <taxon>Mammalia</taxon>
        <taxon>Metatheria</taxon>
        <taxon>Dasyuromorphia</taxon>
        <taxon>Dasyuridae</taxon>
        <taxon>Sarcophilus</taxon>
    </lineage>
</organism>
<dbReference type="Proteomes" id="UP000007648">
    <property type="component" value="Unassembled WGS sequence"/>
</dbReference>
<dbReference type="Ensembl" id="ENSSHAT00000033512.1">
    <property type="protein sequence ID" value="ENSSHAP00000025613.1"/>
    <property type="gene ID" value="ENSSHAG00000029697.1"/>
</dbReference>
<comment type="subcellular location">
    <subcellularLocation>
        <location evidence="2">Cytoplasm</location>
    </subcellularLocation>
    <subcellularLocation>
        <location evidence="1">Nucleus</location>
    </subcellularLocation>
</comment>
<evidence type="ECO:0000256" key="2">
    <source>
        <dbReference type="ARBA" id="ARBA00004496"/>
    </source>
</evidence>
<keyword evidence="13" id="KW-1185">Reference proteome</keyword>
<dbReference type="InterPro" id="IPR025750">
    <property type="entry name" value="DPF1-3_N"/>
</dbReference>
<reference evidence="12" key="3">
    <citation type="submission" date="2025-09" db="UniProtKB">
        <authorList>
            <consortium name="Ensembl"/>
        </authorList>
    </citation>
    <scope>IDENTIFICATION</scope>
</reference>
<reference evidence="12 13" key="1">
    <citation type="journal article" date="2011" name="Proc. Natl. Acad. Sci. U.S.A.">
        <title>Genetic diversity and population structure of the endangered marsupial Sarcophilus harrisii (Tasmanian devil).</title>
        <authorList>
            <person name="Miller W."/>
            <person name="Hayes V.M."/>
            <person name="Ratan A."/>
            <person name="Petersen D.C."/>
            <person name="Wittekindt N.E."/>
            <person name="Miller J."/>
            <person name="Walenz B."/>
            <person name="Knight J."/>
            <person name="Qi J."/>
            <person name="Zhao F."/>
            <person name="Wang Q."/>
            <person name="Bedoya-Reina O.C."/>
            <person name="Katiyar N."/>
            <person name="Tomsho L.P."/>
            <person name="Kasson L.M."/>
            <person name="Hardie R.A."/>
            <person name="Woodbridge P."/>
            <person name="Tindall E.A."/>
            <person name="Bertelsen M.F."/>
            <person name="Dixon D."/>
            <person name="Pyecroft S."/>
            <person name="Helgen K.M."/>
            <person name="Lesk A.M."/>
            <person name="Pringle T.H."/>
            <person name="Patterson N."/>
            <person name="Zhang Y."/>
            <person name="Kreiss A."/>
            <person name="Woods G.M."/>
            <person name="Jones M.E."/>
            <person name="Schuster S.C."/>
        </authorList>
    </citation>
    <scope>NUCLEOTIDE SEQUENCE [LARGE SCALE GENOMIC DNA]</scope>
</reference>
<name>A0A7N4UYC5_SARHA</name>
<dbReference type="GeneTree" id="ENSGT00940000155070"/>
<dbReference type="PANTHER" id="PTHR45888:SF7">
    <property type="entry name" value="ZINC FINGER PROTEIN UBI-D4"/>
    <property type="match status" value="1"/>
</dbReference>
<evidence type="ECO:0000256" key="4">
    <source>
        <dbReference type="ARBA" id="ARBA00022723"/>
    </source>
</evidence>
<keyword evidence="7" id="KW-0862">Zinc</keyword>
<feature type="domain" description="DPF1-3 N-terminal" evidence="11">
    <location>
        <begin position="6"/>
        <end position="75"/>
    </location>
</feature>
<evidence type="ECO:0000256" key="5">
    <source>
        <dbReference type="ARBA" id="ARBA00022737"/>
    </source>
</evidence>
<dbReference type="GO" id="GO:0007399">
    <property type="term" value="P:nervous system development"/>
    <property type="evidence" value="ECO:0007669"/>
    <property type="project" value="TreeGrafter"/>
</dbReference>
<dbReference type="PANTHER" id="PTHR45888">
    <property type="entry name" value="HL01030P-RELATED"/>
    <property type="match status" value="1"/>
</dbReference>
<evidence type="ECO:0000256" key="1">
    <source>
        <dbReference type="ARBA" id="ARBA00004123"/>
    </source>
</evidence>
<proteinExistence type="predicted"/>
<evidence type="ECO:0000256" key="7">
    <source>
        <dbReference type="ARBA" id="ARBA00022833"/>
    </source>
</evidence>
<evidence type="ECO:0000256" key="3">
    <source>
        <dbReference type="ARBA" id="ARBA00022490"/>
    </source>
</evidence>
<dbReference type="AlphaFoldDB" id="A0A7N4UYC5"/>
<dbReference type="InParanoid" id="A0A7N4UYC5"/>
<reference evidence="12" key="2">
    <citation type="submission" date="2025-08" db="UniProtKB">
        <authorList>
            <consortium name="Ensembl"/>
        </authorList>
    </citation>
    <scope>IDENTIFICATION</scope>
</reference>
<keyword evidence="8" id="KW-0805">Transcription regulation</keyword>
<evidence type="ECO:0000313" key="13">
    <source>
        <dbReference type="Proteomes" id="UP000007648"/>
    </source>
</evidence>
<evidence type="ECO:0000256" key="10">
    <source>
        <dbReference type="ARBA" id="ARBA00023242"/>
    </source>
</evidence>
<sequence>MALLSERHYREAIEECHSYNARLCAERHQRLPFLDAQTGVAQTDSSIWMEKHHRGPGRAPGQWYSYPARRWQKKRQAYLLDDPLLSFPGPGFCPRT</sequence>
<dbReference type="GO" id="GO:0071565">
    <property type="term" value="C:nBAF complex"/>
    <property type="evidence" value="ECO:0007669"/>
    <property type="project" value="TreeGrafter"/>
</dbReference>
<dbReference type="GO" id="GO:0005737">
    <property type="term" value="C:cytoplasm"/>
    <property type="evidence" value="ECO:0007669"/>
    <property type="project" value="UniProtKB-SubCell"/>
</dbReference>
<evidence type="ECO:0000256" key="9">
    <source>
        <dbReference type="ARBA" id="ARBA00023163"/>
    </source>
</evidence>
<dbReference type="Pfam" id="PF14051">
    <property type="entry name" value="DPF1-3_N"/>
    <property type="match status" value="1"/>
</dbReference>
<evidence type="ECO:0000313" key="12">
    <source>
        <dbReference type="Ensembl" id="ENSSHAP00000025613.1"/>
    </source>
</evidence>
<dbReference type="GO" id="GO:0008270">
    <property type="term" value="F:zinc ion binding"/>
    <property type="evidence" value="ECO:0007669"/>
    <property type="project" value="UniProtKB-KW"/>
</dbReference>
<evidence type="ECO:0000256" key="6">
    <source>
        <dbReference type="ARBA" id="ARBA00022771"/>
    </source>
</evidence>
<evidence type="ECO:0000256" key="8">
    <source>
        <dbReference type="ARBA" id="ARBA00023015"/>
    </source>
</evidence>
<keyword evidence="5" id="KW-0677">Repeat</keyword>